<dbReference type="CDD" id="cd01428">
    <property type="entry name" value="ADK"/>
    <property type="match status" value="1"/>
</dbReference>
<evidence type="ECO:0000256" key="2">
    <source>
        <dbReference type="ARBA" id="ARBA00022679"/>
    </source>
</evidence>
<keyword evidence="5 7" id="KW-0496">Mitochondrion</keyword>
<dbReference type="InterPro" id="IPR007862">
    <property type="entry name" value="Adenylate_kinase_lid-dom"/>
</dbReference>
<keyword evidence="9" id="KW-1185">Reference proteome</keyword>
<proteinExistence type="inferred from homology"/>
<dbReference type="Gene3D" id="3.40.50.300">
    <property type="entry name" value="P-loop containing nucleotide triphosphate hydrolases"/>
    <property type="match status" value="1"/>
</dbReference>
<accession>A0A8J1U6S2</accession>
<evidence type="ECO:0000313" key="9">
    <source>
        <dbReference type="Proteomes" id="UP000749559"/>
    </source>
</evidence>
<comment type="subcellular location">
    <subcellularLocation>
        <location evidence="1 7">Mitochondrion matrix</location>
    </subcellularLocation>
</comment>
<feature type="binding site" evidence="7">
    <location>
        <position position="181"/>
    </location>
    <ligand>
        <name>AMP</name>
        <dbReference type="ChEBI" id="CHEBI:456215"/>
    </ligand>
</feature>
<feature type="binding site" evidence="7">
    <location>
        <position position="118"/>
    </location>
    <ligand>
        <name>AMP</name>
        <dbReference type="ChEBI" id="CHEBI:456215"/>
    </ligand>
</feature>
<organism evidence="8 9">
    <name type="scientific">Owenia fusiformis</name>
    <name type="common">Polychaete worm</name>
    <dbReference type="NCBI Taxonomy" id="6347"/>
    <lineage>
        <taxon>Eukaryota</taxon>
        <taxon>Metazoa</taxon>
        <taxon>Spiralia</taxon>
        <taxon>Lophotrochozoa</taxon>
        <taxon>Annelida</taxon>
        <taxon>Polychaeta</taxon>
        <taxon>Sedentaria</taxon>
        <taxon>Canalipalpata</taxon>
        <taxon>Sabellida</taxon>
        <taxon>Oweniida</taxon>
        <taxon>Oweniidae</taxon>
        <taxon>Owenia</taxon>
    </lineage>
</organism>
<feature type="binding site" evidence="7">
    <location>
        <begin position="84"/>
        <end position="86"/>
    </location>
    <ligand>
        <name>AMP</name>
        <dbReference type="ChEBI" id="CHEBI:456215"/>
    </ligand>
</feature>
<dbReference type="InterPro" id="IPR027417">
    <property type="entry name" value="P-loop_NTPase"/>
</dbReference>
<keyword evidence="4 7" id="KW-0418">Kinase</keyword>
<evidence type="ECO:0000256" key="1">
    <source>
        <dbReference type="ARBA" id="ARBA00004305"/>
    </source>
</evidence>
<evidence type="ECO:0000256" key="6">
    <source>
        <dbReference type="ARBA" id="ARBA00023134"/>
    </source>
</evidence>
<evidence type="ECO:0000256" key="5">
    <source>
        <dbReference type="ARBA" id="ARBA00023128"/>
    </source>
</evidence>
<dbReference type="GO" id="GO:0046899">
    <property type="term" value="F:nucleoside triphosphate adenylate kinase activity"/>
    <property type="evidence" value="ECO:0007669"/>
    <property type="project" value="UniProtKB-UniRule"/>
</dbReference>
<dbReference type="HAMAP" id="MF_03169">
    <property type="entry name" value="Adenylate_kinase_AK3"/>
    <property type="match status" value="1"/>
</dbReference>
<dbReference type="EMBL" id="CAIIXF020000001">
    <property type="protein sequence ID" value="CAH1774283.1"/>
    <property type="molecule type" value="Genomic_DNA"/>
</dbReference>
<gene>
    <name evidence="8" type="ORF">OFUS_LOCUS1776</name>
</gene>
<dbReference type="OrthoDB" id="439792at2759"/>
<dbReference type="PANTHER" id="PTHR23359">
    <property type="entry name" value="NUCLEOTIDE KINASE"/>
    <property type="match status" value="1"/>
</dbReference>
<dbReference type="GO" id="GO:0004017">
    <property type="term" value="F:AMP kinase activity"/>
    <property type="evidence" value="ECO:0007669"/>
    <property type="project" value="InterPro"/>
</dbReference>
<keyword evidence="3 7" id="KW-0547">Nucleotide-binding</keyword>
<feature type="binding site" evidence="7">
    <location>
        <position position="192"/>
    </location>
    <ligand>
        <name>AMP</name>
        <dbReference type="ChEBI" id="CHEBI:456215"/>
    </ligand>
</feature>
<dbReference type="SUPFAM" id="SSF52540">
    <property type="entry name" value="P-loop containing nucleoside triphosphate hydrolases"/>
    <property type="match status" value="1"/>
</dbReference>
<feature type="binding site" evidence="7">
    <location>
        <position position="63"/>
    </location>
    <ligand>
        <name>AMP</name>
        <dbReference type="ChEBI" id="CHEBI:456215"/>
    </ligand>
</feature>
<dbReference type="Pfam" id="PF05191">
    <property type="entry name" value="ADK_lid"/>
    <property type="match status" value="1"/>
</dbReference>
<dbReference type="NCBIfam" id="TIGR01351">
    <property type="entry name" value="adk"/>
    <property type="match status" value="1"/>
</dbReference>
<feature type="region of interest" description="LID" evidence="7">
    <location>
        <begin position="147"/>
        <end position="184"/>
    </location>
</feature>
<dbReference type="GO" id="GO:0005525">
    <property type="term" value="F:GTP binding"/>
    <property type="evidence" value="ECO:0007669"/>
    <property type="project" value="UniProtKB-KW"/>
</dbReference>
<comment type="domain">
    <text evidence="7">Consists of three domains, a large central CORE domain and two small peripheral domains, NMPbind and LID, which undergo movements during catalysis. The LID domain closes over the site of phosphoryl transfer upon GTP binding. Assembling and dissambling the active center during each catalytic cycle provides an effective means to prevent GTP hydrolysis.</text>
</comment>
<dbReference type="GO" id="GO:0046033">
    <property type="term" value="P:AMP metabolic process"/>
    <property type="evidence" value="ECO:0007669"/>
    <property type="project" value="UniProtKB-UniRule"/>
</dbReference>
<name>A0A8J1U6S2_OWEFU</name>
<dbReference type="InterPro" id="IPR036193">
    <property type="entry name" value="ADK_active_lid_dom_sf"/>
</dbReference>
<dbReference type="GO" id="GO:0046041">
    <property type="term" value="P:ITP metabolic process"/>
    <property type="evidence" value="ECO:0007669"/>
    <property type="project" value="UniProtKB-UniRule"/>
</dbReference>
<feature type="region of interest" description="NMPbind" evidence="7">
    <location>
        <begin position="57"/>
        <end position="86"/>
    </location>
</feature>
<dbReference type="FunFam" id="3.40.50.300:FF:000106">
    <property type="entry name" value="Adenylate kinase mitochondrial"/>
    <property type="match status" value="1"/>
</dbReference>
<dbReference type="SUPFAM" id="SSF57774">
    <property type="entry name" value="Microbial and mitochondrial ADK, insert 'zinc finger' domain"/>
    <property type="match status" value="1"/>
</dbReference>
<comment type="catalytic activity">
    <reaction evidence="7">
        <text>a ribonucleoside 5'-triphosphate + AMP = a ribonucleoside 5'-diphosphate + ADP</text>
        <dbReference type="Rhea" id="RHEA:13749"/>
        <dbReference type="ChEBI" id="CHEBI:57930"/>
        <dbReference type="ChEBI" id="CHEBI:61557"/>
        <dbReference type="ChEBI" id="CHEBI:456215"/>
        <dbReference type="ChEBI" id="CHEBI:456216"/>
        <dbReference type="EC" id="2.7.4.10"/>
    </reaction>
</comment>
<dbReference type="InterPro" id="IPR000850">
    <property type="entry name" value="Adenylat/UMP-CMP_kin"/>
</dbReference>
<comment type="subunit">
    <text evidence="7">Monomer.</text>
</comment>
<dbReference type="PROSITE" id="PS00113">
    <property type="entry name" value="ADENYLATE_KINASE"/>
    <property type="match status" value="1"/>
</dbReference>
<protein>
    <recommendedName>
        <fullName evidence="7">GTP:AMP phosphotransferase, mitochondrial</fullName>
        <ecNumber evidence="7">2.7.4.10</ecNumber>
    </recommendedName>
    <alternativeName>
        <fullName evidence="7">Adenylate kinase 3</fullName>
        <shortName evidence="7">AK 3</shortName>
    </alternativeName>
</protein>
<dbReference type="PRINTS" id="PR00094">
    <property type="entry name" value="ADENYLTKNASE"/>
</dbReference>
<reference evidence="8" key="1">
    <citation type="submission" date="2022-03" db="EMBL/GenBank/DDBJ databases">
        <authorList>
            <person name="Martin C."/>
        </authorList>
    </citation>
    <scope>NUCLEOTIDE SEQUENCE</scope>
</reference>
<keyword evidence="2 7" id="KW-0808">Transferase</keyword>
<dbReference type="GO" id="GO:0046039">
    <property type="term" value="P:GTP metabolic process"/>
    <property type="evidence" value="ECO:0007669"/>
    <property type="project" value="UniProtKB-UniRule"/>
</dbReference>
<keyword evidence="6 7" id="KW-0342">GTP-binding</keyword>
<evidence type="ECO:0000256" key="4">
    <source>
        <dbReference type="ARBA" id="ARBA00022777"/>
    </source>
</evidence>
<dbReference type="Proteomes" id="UP000749559">
    <property type="component" value="Unassembled WGS sequence"/>
</dbReference>
<dbReference type="InterPro" id="IPR033690">
    <property type="entry name" value="Adenylat_kinase_CS"/>
</dbReference>
<comment type="function">
    <text evidence="7">Involved in maintaining the homeostasis of cellular nucleotides by catalyzing the interconversion of nucleoside phosphates. Has GTP:AMP phosphotransferase and ITP:AMP phosphotransferase activities.</text>
</comment>
<feature type="binding site" evidence="7">
    <location>
        <position position="58"/>
    </location>
    <ligand>
        <name>AMP</name>
        <dbReference type="ChEBI" id="CHEBI:456215"/>
    </ligand>
</feature>
<dbReference type="AlphaFoldDB" id="A0A8J1U6S2"/>
<feature type="binding site" evidence="7">
    <location>
        <position position="221"/>
    </location>
    <ligand>
        <name>GTP</name>
        <dbReference type="ChEBI" id="CHEBI:37565"/>
    </ligand>
</feature>
<sequence>MICGRILFTTLFILSLFVSPTMITNKLLRAIIMGPPGSGKGTISERIVKDFPMKHLSSGDLLRAQMANQTAAGIAAKKFIEDGQLVPDDVMVELIGNELGGIASQSWLLDGFPRTVPQAEALIEKEPIDTVLHLDVPFEIIIERTMKRRVHLGSGRVYHLEFNPPKVEGKDDVTGQPLIQRDDDKPETVKARLETYQRQTQPVLDFFSDRGVLSVFKGSYSNEIWPKVHKFLATKMKPLQYTDYGTSK</sequence>
<dbReference type="Pfam" id="PF00406">
    <property type="entry name" value="ADK"/>
    <property type="match status" value="1"/>
</dbReference>
<comment type="similarity">
    <text evidence="7">Belongs to the adenylate kinase family. AK3 subfamily.</text>
</comment>
<dbReference type="EC" id="2.7.4.10" evidence="7"/>
<evidence type="ECO:0000313" key="8">
    <source>
        <dbReference type="EMBL" id="CAH1774283.1"/>
    </source>
</evidence>
<feature type="binding site" evidence="7">
    <location>
        <position position="148"/>
    </location>
    <ligand>
        <name>GTP</name>
        <dbReference type="ChEBI" id="CHEBI:37565"/>
    </ligand>
</feature>
<dbReference type="InterPro" id="IPR006259">
    <property type="entry name" value="Adenyl_kin_sub"/>
</dbReference>
<feature type="binding site" evidence="7">
    <location>
        <begin position="157"/>
        <end position="158"/>
    </location>
    <ligand>
        <name>GTP</name>
        <dbReference type="ChEBI" id="CHEBI:37565"/>
    </ligand>
</feature>
<dbReference type="GO" id="GO:0006172">
    <property type="term" value="P:ADP biosynthetic process"/>
    <property type="evidence" value="ECO:0007669"/>
    <property type="project" value="UniProtKB-UniRule"/>
</dbReference>
<feature type="binding site" evidence="7">
    <location>
        <begin position="37"/>
        <end position="42"/>
    </location>
    <ligand>
        <name>GTP</name>
        <dbReference type="ChEBI" id="CHEBI:37565"/>
    </ligand>
</feature>
<feature type="binding site" evidence="7">
    <location>
        <begin position="111"/>
        <end position="114"/>
    </location>
    <ligand>
        <name>AMP</name>
        <dbReference type="ChEBI" id="CHEBI:456215"/>
    </ligand>
</feature>
<dbReference type="GO" id="GO:0005524">
    <property type="term" value="F:ATP binding"/>
    <property type="evidence" value="ECO:0007669"/>
    <property type="project" value="InterPro"/>
</dbReference>
<evidence type="ECO:0000256" key="3">
    <source>
        <dbReference type="ARBA" id="ARBA00022741"/>
    </source>
</evidence>
<dbReference type="GO" id="GO:0005759">
    <property type="term" value="C:mitochondrial matrix"/>
    <property type="evidence" value="ECO:0007669"/>
    <property type="project" value="UniProtKB-SubCell"/>
</dbReference>
<evidence type="ECO:0000256" key="7">
    <source>
        <dbReference type="HAMAP-Rule" id="MF_03169"/>
    </source>
</evidence>
<dbReference type="HAMAP" id="MF_00235">
    <property type="entry name" value="Adenylate_kinase_Adk"/>
    <property type="match status" value="1"/>
</dbReference>
<comment type="caution">
    <text evidence="8">The sequence shown here is derived from an EMBL/GenBank/DDBJ whole genome shotgun (WGS) entry which is preliminary data.</text>
</comment>
<dbReference type="InterPro" id="IPR028586">
    <property type="entry name" value="AK3/Ak4_mitochondrial"/>
</dbReference>